<evidence type="ECO:0000313" key="2">
    <source>
        <dbReference type="Proteomes" id="UP000014568"/>
    </source>
</evidence>
<comment type="caution">
    <text evidence="1">The sequence shown here is derived from an EMBL/GenBank/DDBJ whole genome shotgun (WGS) entry which is preliminary data.</text>
</comment>
<organism evidence="1 2">
    <name type="scientific">Acinetobacter rudis CIP 110305</name>
    <dbReference type="NCBI Taxonomy" id="421052"/>
    <lineage>
        <taxon>Bacteria</taxon>
        <taxon>Pseudomonadati</taxon>
        <taxon>Pseudomonadota</taxon>
        <taxon>Gammaproteobacteria</taxon>
        <taxon>Moraxellales</taxon>
        <taxon>Moraxellaceae</taxon>
        <taxon>Acinetobacter</taxon>
    </lineage>
</organism>
<proteinExistence type="predicted"/>
<dbReference type="EMBL" id="ATGI01000038">
    <property type="protein sequence ID" value="EPF70193.1"/>
    <property type="molecule type" value="Genomic_DNA"/>
</dbReference>
<dbReference type="InterPro" id="IPR021250">
    <property type="entry name" value="DUF2789"/>
</dbReference>
<accession>S3MUH7</accession>
<dbReference type="HOGENOM" id="CLU_177836_0_0_6"/>
<name>S3MUH7_9GAMM</name>
<dbReference type="STRING" id="632955.GCA_000829675_01209"/>
<dbReference type="InterPro" id="IPR038086">
    <property type="entry name" value="DUF2789_sf"/>
</dbReference>
<keyword evidence="2" id="KW-1185">Reference proteome</keyword>
<dbReference type="PATRIC" id="fig|421052.3.peg.3144"/>
<reference evidence="1 2" key="1">
    <citation type="submission" date="2013-06" db="EMBL/GenBank/DDBJ databases">
        <title>The Genome Sequence of Acinetobacter rudis CIP 110305.</title>
        <authorList>
            <consortium name="The Broad Institute Genome Sequencing Platform"/>
            <consortium name="The Broad Institute Genome Sequencing Center for Infectious Disease"/>
            <person name="Cerqueira G."/>
            <person name="Feldgarden M."/>
            <person name="Courvalin P."/>
            <person name="Perichon B."/>
            <person name="Grillot-Courvalin C."/>
            <person name="Clermont D."/>
            <person name="Rocha E."/>
            <person name="Yoon E.-J."/>
            <person name="Nemec A."/>
            <person name="Young S.K."/>
            <person name="Zeng Q."/>
            <person name="Gargeya S."/>
            <person name="Fitzgerald M."/>
            <person name="Abouelleil A."/>
            <person name="Alvarado L."/>
            <person name="Berlin A.M."/>
            <person name="Chapman S.B."/>
            <person name="Dewar J."/>
            <person name="Goldberg J."/>
            <person name="Griggs A."/>
            <person name="Gujja S."/>
            <person name="Hansen M."/>
            <person name="Howarth C."/>
            <person name="Imamovic A."/>
            <person name="Larimer J."/>
            <person name="McCowan C."/>
            <person name="Murphy C."/>
            <person name="Pearson M."/>
            <person name="Priest M."/>
            <person name="Roberts A."/>
            <person name="Saif S."/>
            <person name="Shea T."/>
            <person name="Sykes S."/>
            <person name="Wortman J."/>
            <person name="Nusbaum C."/>
            <person name="Birren B."/>
        </authorList>
    </citation>
    <scope>NUCLEOTIDE SEQUENCE [LARGE SCALE GENOMIC DNA]</scope>
    <source>
        <strain evidence="1 2">CIP 110305</strain>
    </source>
</reference>
<dbReference type="eggNOG" id="COG2040">
    <property type="taxonomic scope" value="Bacteria"/>
</dbReference>
<sequence length="83" mass="9497">MNGLRPRMTYLFEQLGLDASQDAIAQFIEQHQLAAQVDILQADFWNASQRAFLEEKMNSDGEWTTVIDQLNESLHEDSVKIGK</sequence>
<protein>
    <recommendedName>
        <fullName evidence="3">DUF2789 domain-containing protein</fullName>
    </recommendedName>
</protein>
<dbReference type="RefSeq" id="WP_016657579.1">
    <property type="nucleotide sequence ID" value="NZ_KE340355.1"/>
</dbReference>
<dbReference type="OrthoDB" id="5828847at2"/>
<gene>
    <name evidence="1" type="ORF">F945_03210</name>
</gene>
<dbReference type="AlphaFoldDB" id="S3MUH7"/>
<evidence type="ECO:0008006" key="3">
    <source>
        <dbReference type="Google" id="ProtNLM"/>
    </source>
</evidence>
<dbReference type="Proteomes" id="UP000014568">
    <property type="component" value="Unassembled WGS sequence"/>
</dbReference>
<dbReference type="Pfam" id="PF10982">
    <property type="entry name" value="DUF2789"/>
    <property type="match status" value="1"/>
</dbReference>
<dbReference type="Gene3D" id="1.10.10.1130">
    <property type="entry name" value="Uncharacterised protein PF10982, DUF2789"/>
    <property type="match status" value="1"/>
</dbReference>
<evidence type="ECO:0000313" key="1">
    <source>
        <dbReference type="EMBL" id="EPF70193.1"/>
    </source>
</evidence>